<reference evidence="1 2" key="1">
    <citation type="submission" date="2018-05" db="EMBL/GenBank/DDBJ databases">
        <title>Genomic Encyclopedia of Type Strains, Phase IV (KMG-IV): sequencing the most valuable type-strain genomes for metagenomic binning, comparative biology and taxonomic classification.</title>
        <authorList>
            <person name="Goeker M."/>
        </authorList>
    </citation>
    <scope>NUCLEOTIDE SEQUENCE [LARGE SCALE GENOMIC DNA]</scope>
    <source>
        <strain evidence="1 2">DSM 100333</strain>
    </source>
</reference>
<keyword evidence="2" id="KW-1185">Reference proteome</keyword>
<dbReference type="Proteomes" id="UP000245870">
    <property type="component" value="Unassembled WGS sequence"/>
</dbReference>
<comment type="caution">
    <text evidence="1">The sequence shown here is derived from an EMBL/GenBank/DDBJ whole genome shotgun (WGS) entry which is preliminary data.</text>
</comment>
<evidence type="ECO:0000313" key="1">
    <source>
        <dbReference type="EMBL" id="PVX58000.1"/>
    </source>
</evidence>
<organism evidence="1 2">
    <name type="scientific">Hallella colorans</name>
    <dbReference type="NCBI Taxonomy" id="1703337"/>
    <lineage>
        <taxon>Bacteria</taxon>
        <taxon>Pseudomonadati</taxon>
        <taxon>Bacteroidota</taxon>
        <taxon>Bacteroidia</taxon>
        <taxon>Bacteroidales</taxon>
        <taxon>Prevotellaceae</taxon>
        <taxon>Hallella</taxon>
    </lineage>
</organism>
<accession>A0A2U0UK16</accession>
<dbReference type="RefSeq" id="WP_116615852.1">
    <property type="nucleotide sequence ID" value="NZ_CAMQYP010000014.1"/>
</dbReference>
<gene>
    <name evidence="1" type="ORF">C7379_103125</name>
</gene>
<name>A0A2U0UK16_9BACT</name>
<proteinExistence type="predicted"/>
<evidence type="ECO:0000313" key="2">
    <source>
        <dbReference type="Proteomes" id="UP000245870"/>
    </source>
</evidence>
<dbReference type="AlphaFoldDB" id="A0A2U0UK16"/>
<dbReference type="OrthoDB" id="5326076at2"/>
<dbReference type="EMBL" id="QENY01000003">
    <property type="protein sequence ID" value="PVX58000.1"/>
    <property type="molecule type" value="Genomic_DNA"/>
</dbReference>
<protein>
    <submittedName>
        <fullName evidence="1">Integrase-like protein</fullName>
    </submittedName>
</protein>
<sequence>MATLKAVIKKCNKRLDGTWNVVIRFTHNEKVIFLHTTMFVSKKDIKASFIIKDASIRERGNDLIENYRKRVSEFNLEFNDIDIDIGTNANFIKRKQESRGISFSDFADKCRKHNSKKKGM</sequence>